<organism evidence="2 3">
    <name type="scientific">Lysobacter korlensis</name>
    <dbReference type="NCBI Taxonomy" id="553636"/>
    <lineage>
        <taxon>Bacteria</taxon>
        <taxon>Pseudomonadati</taxon>
        <taxon>Pseudomonadota</taxon>
        <taxon>Gammaproteobacteria</taxon>
        <taxon>Lysobacterales</taxon>
        <taxon>Lysobacteraceae</taxon>
        <taxon>Lysobacter</taxon>
    </lineage>
</organism>
<proteinExistence type="predicted"/>
<feature type="region of interest" description="Disordered" evidence="1">
    <location>
        <begin position="1"/>
        <end position="60"/>
    </location>
</feature>
<reference evidence="2 3" key="1">
    <citation type="submission" date="2024-09" db="EMBL/GenBank/DDBJ databases">
        <authorList>
            <person name="Sun Q."/>
            <person name="Mori K."/>
        </authorList>
    </citation>
    <scope>NUCLEOTIDE SEQUENCE [LARGE SCALE GENOMIC DNA]</scope>
    <source>
        <strain evidence="2 3">KCTC 23076</strain>
    </source>
</reference>
<evidence type="ECO:0000313" key="3">
    <source>
        <dbReference type="Proteomes" id="UP001589896"/>
    </source>
</evidence>
<dbReference type="EMBL" id="JBHLTG010000004">
    <property type="protein sequence ID" value="MFC0679566.1"/>
    <property type="molecule type" value="Genomic_DNA"/>
</dbReference>
<name>A0ABV6RRH0_9GAMM</name>
<gene>
    <name evidence="2" type="ORF">ACFFGH_17150</name>
</gene>
<feature type="compositionally biased region" description="Basic and acidic residues" evidence="1">
    <location>
        <begin position="33"/>
        <end position="54"/>
    </location>
</feature>
<keyword evidence="3" id="KW-1185">Reference proteome</keyword>
<evidence type="ECO:0000313" key="2">
    <source>
        <dbReference type="EMBL" id="MFC0679566.1"/>
    </source>
</evidence>
<dbReference type="Proteomes" id="UP001589896">
    <property type="component" value="Unassembled WGS sequence"/>
</dbReference>
<feature type="compositionally biased region" description="Basic and acidic residues" evidence="1">
    <location>
        <begin position="14"/>
        <end position="23"/>
    </location>
</feature>
<sequence>MTREQQPDTTSSSPDRDRKRELAPEQTPTDGNPNERLEQWEDRYFEKSADEGRGDPGPNH</sequence>
<dbReference type="RefSeq" id="WP_386670473.1">
    <property type="nucleotide sequence ID" value="NZ_JBHLTG010000004.1"/>
</dbReference>
<accession>A0ABV6RRH0</accession>
<protein>
    <submittedName>
        <fullName evidence="2">Uncharacterized protein</fullName>
    </submittedName>
</protein>
<evidence type="ECO:0000256" key="1">
    <source>
        <dbReference type="SAM" id="MobiDB-lite"/>
    </source>
</evidence>
<comment type="caution">
    <text evidence="2">The sequence shown here is derived from an EMBL/GenBank/DDBJ whole genome shotgun (WGS) entry which is preliminary data.</text>
</comment>